<evidence type="ECO:0000256" key="2">
    <source>
        <dbReference type="SAM" id="Phobius"/>
    </source>
</evidence>
<dbReference type="InterPro" id="IPR001590">
    <property type="entry name" value="Peptidase_M12B"/>
</dbReference>
<feature type="transmembrane region" description="Helical" evidence="2">
    <location>
        <begin position="199"/>
        <end position="220"/>
    </location>
</feature>
<dbReference type="PANTHER" id="PTHR11905">
    <property type="entry name" value="ADAM A DISINTEGRIN AND METALLOPROTEASE DOMAIN"/>
    <property type="match status" value="1"/>
</dbReference>
<evidence type="ECO:0000259" key="3">
    <source>
        <dbReference type="PROSITE" id="PS50215"/>
    </source>
</evidence>
<dbReference type="GO" id="GO:0006509">
    <property type="term" value="P:membrane protein ectodomain proteolysis"/>
    <property type="evidence" value="ECO:0007669"/>
    <property type="project" value="TreeGrafter"/>
</dbReference>
<keyword evidence="1" id="KW-0862">Zinc</keyword>
<evidence type="ECO:0000256" key="1">
    <source>
        <dbReference type="PROSITE-ProRule" id="PRU00276"/>
    </source>
</evidence>
<dbReference type="Proteomes" id="UP000005237">
    <property type="component" value="Unassembled WGS sequence"/>
</dbReference>
<dbReference type="AlphaFoldDB" id="A0A8R1E0K7"/>
<dbReference type="GO" id="GO:0046872">
    <property type="term" value="F:metal ion binding"/>
    <property type="evidence" value="ECO:0007669"/>
    <property type="project" value="UniProtKB-KW"/>
</dbReference>
<sequence>MHTINQYFYPLNIRLSIIDILPVKGTNMGIDDFTAWKKEQRNLIDHDITVLLRHNYEGGIAYSNGICSKNSLMISGFFPKSTMNNAWIFIHQLVHVVGLTHQITTKCGCKQSKEGNCLKLRGFPECSVQEMVNKLANHSCLTHKKQTLTSELTGRKGSLPICGNGILEGEEECDCGPERFCDNILCDAVKCRFILEKAYLKNIVPFTFALLVFVFVLFLWKCLIFPSFASLFNSLTSLRKVDQSAHEKNENEIENDGADVDINVDVETAPVRVRAKRNDEPVIPVENRRTRLSDLYVTMRPISRFWEKFYEQQRQKEPVAPI</sequence>
<keyword evidence="5" id="KW-1185">Reference proteome</keyword>
<dbReference type="EnsemblMetazoa" id="CJA16351.1">
    <property type="protein sequence ID" value="CJA16351.1"/>
    <property type="gene ID" value="WBGene00135555"/>
</dbReference>
<evidence type="ECO:0000313" key="4">
    <source>
        <dbReference type="EnsemblMetazoa" id="CJA16351.1"/>
    </source>
</evidence>
<feature type="domain" description="Peptidase M12B" evidence="3">
    <location>
        <begin position="1"/>
        <end position="118"/>
    </location>
</feature>
<proteinExistence type="predicted"/>
<dbReference type="Gene3D" id="4.10.70.10">
    <property type="entry name" value="Disintegrin domain"/>
    <property type="match status" value="1"/>
</dbReference>
<protein>
    <submittedName>
        <fullName evidence="4">Peptidase M12B domain-containing protein</fullName>
    </submittedName>
</protein>
<keyword evidence="2" id="KW-0812">Transmembrane</keyword>
<reference evidence="5" key="1">
    <citation type="submission" date="2010-08" db="EMBL/GenBank/DDBJ databases">
        <authorList>
            <consortium name="Caenorhabditis japonica Sequencing Consortium"/>
            <person name="Wilson R.K."/>
        </authorList>
    </citation>
    <scope>NUCLEOTIDE SEQUENCE [LARGE SCALE GENOMIC DNA]</scope>
    <source>
        <strain evidence="5">DF5081</strain>
    </source>
</reference>
<dbReference type="InterPro" id="IPR024079">
    <property type="entry name" value="MetalloPept_cat_dom_sf"/>
</dbReference>
<dbReference type="Gene3D" id="3.40.390.10">
    <property type="entry name" value="Collagenase (Catalytic Domain)"/>
    <property type="match status" value="1"/>
</dbReference>
<evidence type="ECO:0000313" key="5">
    <source>
        <dbReference type="Proteomes" id="UP000005237"/>
    </source>
</evidence>
<keyword evidence="2" id="KW-0472">Membrane</keyword>
<dbReference type="InterPro" id="IPR036436">
    <property type="entry name" value="Disintegrin_dom_sf"/>
</dbReference>
<reference evidence="4" key="2">
    <citation type="submission" date="2022-06" db="UniProtKB">
        <authorList>
            <consortium name="EnsemblMetazoa"/>
        </authorList>
    </citation>
    <scope>IDENTIFICATION</scope>
    <source>
        <strain evidence="4">DF5081</strain>
    </source>
</reference>
<dbReference type="GO" id="GO:0004222">
    <property type="term" value="F:metalloendopeptidase activity"/>
    <property type="evidence" value="ECO:0007669"/>
    <property type="project" value="InterPro"/>
</dbReference>
<feature type="binding site" evidence="1">
    <location>
        <position position="91"/>
    </location>
    <ligand>
        <name>Zn(2+)</name>
        <dbReference type="ChEBI" id="CHEBI:29105"/>
        <note>catalytic</note>
    </ligand>
</feature>
<organism evidence="4 5">
    <name type="scientific">Caenorhabditis japonica</name>
    <dbReference type="NCBI Taxonomy" id="281687"/>
    <lineage>
        <taxon>Eukaryota</taxon>
        <taxon>Metazoa</taxon>
        <taxon>Ecdysozoa</taxon>
        <taxon>Nematoda</taxon>
        <taxon>Chromadorea</taxon>
        <taxon>Rhabditida</taxon>
        <taxon>Rhabditina</taxon>
        <taxon>Rhabditomorpha</taxon>
        <taxon>Rhabditoidea</taxon>
        <taxon>Rhabditidae</taxon>
        <taxon>Peloderinae</taxon>
        <taxon>Caenorhabditis</taxon>
    </lineage>
</organism>
<name>A0A8R1E0K7_CAEJA</name>
<dbReference type="PANTHER" id="PTHR11905:SF238">
    <property type="entry name" value="PEPTIDASE M12B DOMAIN-CONTAINING PROTEIN-RELATED"/>
    <property type="match status" value="1"/>
</dbReference>
<keyword evidence="2" id="KW-1133">Transmembrane helix</keyword>
<dbReference type="PROSITE" id="PS50215">
    <property type="entry name" value="ADAM_MEPRO"/>
    <property type="match status" value="1"/>
</dbReference>
<dbReference type="SUPFAM" id="SSF55486">
    <property type="entry name" value="Metalloproteases ('zincins'), catalytic domain"/>
    <property type="match status" value="1"/>
</dbReference>
<keyword evidence="1" id="KW-0479">Metal-binding</keyword>
<feature type="binding site" evidence="1">
    <location>
        <position position="95"/>
    </location>
    <ligand>
        <name>Zn(2+)</name>
        <dbReference type="ChEBI" id="CHEBI:29105"/>
        <note>catalytic</note>
    </ligand>
</feature>
<feature type="binding site" evidence="1">
    <location>
        <position position="101"/>
    </location>
    <ligand>
        <name>Zn(2+)</name>
        <dbReference type="ChEBI" id="CHEBI:29105"/>
        <note>catalytic</note>
    </ligand>
</feature>
<accession>A0A8R1E0K7</accession>
<comment type="caution">
    <text evidence="1">Lacks conserved residue(s) required for the propagation of feature annotation.</text>
</comment>